<feature type="transmembrane region" description="Helical" evidence="7">
    <location>
        <begin position="438"/>
        <end position="459"/>
    </location>
</feature>
<dbReference type="InterPro" id="IPR024989">
    <property type="entry name" value="MFS_assoc_dom"/>
</dbReference>
<evidence type="ECO:0000313" key="10">
    <source>
        <dbReference type="Proteomes" id="UP001159427"/>
    </source>
</evidence>
<evidence type="ECO:0000256" key="5">
    <source>
        <dbReference type="ARBA" id="ARBA00023136"/>
    </source>
</evidence>
<dbReference type="EMBL" id="CALNXI010000029">
    <property type="protein sequence ID" value="CAH3015822.1"/>
    <property type="molecule type" value="Genomic_DNA"/>
</dbReference>
<evidence type="ECO:0000256" key="6">
    <source>
        <dbReference type="SAM" id="MobiDB-lite"/>
    </source>
</evidence>
<keyword evidence="4 7" id="KW-1133">Transmembrane helix</keyword>
<feature type="region of interest" description="Disordered" evidence="6">
    <location>
        <begin position="1"/>
        <end position="22"/>
    </location>
</feature>
<feature type="transmembrane region" description="Helical" evidence="7">
    <location>
        <begin position="624"/>
        <end position="647"/>
    </location>
</feature>
<feature type="transmembrane region" description="Helical" evidence="7">
    <location>
        <begin position="146"/>
        <end position="165"/>
    </location>
</feature>
<keyword evidence="5 7" id="KW-0472">Membrane</keyword>
<organism evidence="9 10">
    <name type="scientific">Porites evermanni</name>
    <dbReference type="NCBI Taxonomy" id="104178"/>
    <lineage>
        <taxon>Eukaryota</taxon>
        <taxon>Metazoa</taxon>
        <taxon>Cnidaria</taxon>
        <taxon>Anthozoa</taxon>
        <taxon>Hexacorallia</taxon>
        <taxon>Scleractinia</taxon>
        <taxon>Fungiina</taxon>
        <taxon>Poritidae</taxon>
        <taxon>Porites</taxon>
    </lineage>
</organism>
<evidence type="ECO:0000256" key="4">
    <source>
        <dbReference type="ARBA" id="ARBA00022989"/>
    </source>
</evidence>
<dbReference type="PANTHER" id="PTHR16172">
    <property type="entry name" value="MAJOR FACILITATOR SUPERFAMILY DOMAIN-CONTAINING PROTEIN 6-LIKE"/>
    <property type="match status" value="1"/>
</dbReference>
<feature type="transmembrane region" description="Helical" evidence="7">
    <location>
        <begin position="592"/>
        <end position="612"/>
    </location>
</feature>
<feature type="transmembrane region" description="Helical" evidence="7">
    <location>
        <begin position="174"/>
        <end position="197"/>
    </location>
</feature>
<feature type="transmembrane region" description="Helical" evidence="7">
    <location>
        <begin position="115"/>
        <end position="134"/>
    </location>
</feature>
<comment type="subcellular location">
    <subcellularLocation>
        <location evidence="1">Membrane</location>
        <topology evidence="1">Multi-pass membrane protein</topology>
    </subcellularLocation>
</comment>
<dbReference type="CDD" id="cd17335">
    <property type="entry name" value="MFS_MFSD6"/>
    <property type="match status" value="1"/>
</dbReference>
<dbReference type="Gene3D" id="1.20.1250.20">
    <property type="entry name" value="MFS general substrate transporter like domains"/>
    <property type="match status" value="3"/>
</dbReference>
<dbReference type="InterPro" id="IPR036259">
    <property type="entry name" value="MFS_trans_sf"/>
</dbReference>
<feature type="transmembrane region" description="Helical" evidence="7">
    <location>
        <begin position="559"/>
        <end position="580"/>
    </location>
</feature>
<proteinExistence type="inferred from homology"/>
<feature type="region of interest" description="Disordered" evidence="6">
    <location>
        <begin position="68"/>
        <end position="89"/>
    </location>
</feature>
<keyword evidence="10" id="KW-1185">Reference proteome</keyword>
<evidence type="ECO:0000256" key="2">
    <source>
        <dbReference type="ARBA" id="ARBA00005241"/>
    </source>
</evidence>
<feature type="region of interest" description="Disordered" evidence="6">
    <location>
        <begin position="261"/>
        <end position="295"/>
    </location>
</feature>
<feature type="domain" description="Major facilitator superfamily associated" evidence="8">
    <location>
        <begin position="112"/>
        <end position="714"/>
    </location>
</feature>
<comment type="caution">
    <text evidence="9">The sequence shown here is derived from an EMBL/GenBank/DDBJ whole genome shotgun (WGS) entry which is preliminary data.</text>
</comment>
<dbReference type="PANTHER" id="PTHR16172:SF2">
    <property type="entry name" value="MAJOR FACILITATOR SUPERFAMILY DOMAIN-CONTAINING PROTEIN 6"/>
    <property type="match status" value="1"/>
</dbReference>
<feature type="transmembrane region" description="Helical" evidence="7">
    <location>
        <begin position="480"/>
        <end position="498"/>
    </location>
</feature>
<feature type="compositionally biased region" description="Polar residues" evidence="6">
    <location>
        <begin position="261"/>
        <end position="272"/>
    </location>
</feature>
<sequence>MIRNKTDSVLNLHHSREETNAESVFETGATRDNIGEKEVSLSTEEDSEDELYGLALMLRNTNNVTNSDFEGNVLSDQTNREKSLKKHESRRNEEGELYSKCFPNVNRRLVIHKGFYFFFFSALGSLFPYLAVFYKQLWLSAHETGILIGIRPLIQLLVTPMWGVIADTYKRSKVIFIMSLVSWLVSNYSLSLVSPVFHLGDCKDNGTMEIIAEIIENNIQVKNSTSVIHQKLRKPVVVNPGVSSEQWFEIVGNVTASQSSDKTIISKQNGQDQSKRSRRLVENNQNTPGHDVLNLGAPDSIMIEVGGKNDRKQLSRTLKHINSKTMATPNIENSKLFTMAEGKLTKPKFKASMPTHNKKRSMPASNDIIFKTDFLKRFHNLSDINIDELSSQIKRERIEKLFDFLNMVGEYPWPLDTVANYDSTQASYDWKKPTDEHLFMILFVITATGELIAAPATTLADTATLQNLGNRQEDYGKQRLWGAFGWGLAAFVVGASISTIEEINNCNNPLSVNYLPCFYVFACLMGVALLIGALFEFDEKKSQEEGIWQGLVMLFDCRYIYFIWTILLCGSALGFIQTFLFWHLQDLGGSQLLFSIITAIHCISEVMVYCFSGYFIKWIGHHQVLYVGLSCYIIRFFGYAFITNSWIVLPFEILHGLSTAAVWSAAVVFVGLIPGAPATMQGILGGVHWGLGNGGGGVVGGLLITYAGATTSFLIFGVVSLVDLSLFVCLNNMECFTCFRWSKEVNTRSEHSFQEDRVDEDDDAYYDDFY</sequence>
<feature type="transmembrane region" description="Helical" evidence="7">
    <location>
        <begin position="653"/>
        <end position="674"/>
    </location>
</feature>
<feature type="transmembrane region" description="Helical" evidence="7">
    <location>
        <begin position="518"/>
        <end position="538"/>
    </location>
</feature>
<feature type="transmembrane region" description="Helical" evidence="7">
    <location>
        <begin position="686"/>
        <end position="707"/>
    </location>
</feature>
<accession>A0ABN8LFF3</accession>
<name>A0ABN8LFF3_9CNID</name>
<feature type="transmembrane region" description="Helical" evidence="7">
    <location>
        <begin position="713"/>
        <end position="733"/>
    </location>
</feature>
<keyword evidence="3 7" id="KW-0812">Transmembrane</keyword>
<evidence type="ECO:0000313" key="9">
    <source>
        <dbReference type="EMBL" id="CAH3015822.1"/>
    </source>
</evidence>
<evidence type="ECO:0000256" key="1">
    <source>
        <dbReference type="ARBA" id="ARBA00004141"/>
    </source>
</evidence>
<protein>
    <recommendedName>
        <fullName evidence="8">Major facilitator superfamily associated domain-containing protein</fullName>
    </recommendedName>
</protein>
<gene>
    <name evidence="9" type="ORF">PEVE_00021667</name>
</gene>
<feature type="compositionally biased region" description="Polar residues" evidence="6">
    <location>
        <begin position="68"/>
        <end position="77"/>
    </location>
</feature>
<dbReference type="SUPFAM" id="SSF103473">
    <property type="entry name" value="MFS general substrate transporter"/>
    <property type="match status" value="2"/>
</dbReference>
<comment type="similarity">
    <text evidence="2">Belongs to the major facilitator superfamily. MFSD6 family.</text>
</comment>
<dbReference type="InterPro" id="IPR051717">
    <property type="entry name" value="MFS_MFSD6"/>
</dbReference>
<reference evidence="9 10" key="1">
    <citation type="submission" date="2022-05" db="EMBL/GenBank/DDBJ databases">
        <authorList>
            <consortium name="Genoscope - CEA"/>
            <person name="William W."/>
        </authorList>
    </citation>
    <scope>NUCLEOTIDE SEQUENCE [LARGE SCALE GENOMIC DNA]</scope>
</reference>
<evidence type="ECO:0000259" key="8">
    <source>
        <dbReference type="Pfam" id="PF12832"/>
    </source>
</evidence>
<evidence type="ECO:0000256" key="7">
    <source>
        <dbReference type="SAM" id="Phobius"/>
    </source>
</evidence>
<evidence type="ECO:0000256" key="3">
    <source>
        <dbReference type="ARBA" id="ARBA00022692"/>
    </source>
</evidence>
<dbReference type="Pfam" id="PF12832">
    <property type="entry name" value="MFS_1_like"/>
    <property type="match status" value="1"/>
</dbReference>
<dbReference type="Proteomes" id="UP001159427">
    <property type="component" value="Unassembled WGS sequence"/>
</dbReference>